<keyword evidence="3" id="KW-1185">Reference proteome</keyword>
<organism evidence="2 3">
    <name type="scientific">Gymnopus androsaceus JB14</name>
    <dbReference type="NCBI Taxonomy" id="1447944"/>
    <lineage>
        <taxon>Eukaryota</taxon>
        <taxon>Fungi</taxon>
        <taxon>Dikarya</taxon>
        <taxon>Basidiomycota</taxon>
        <taxon>Agaricomycotina</taxon>
        <taxon>Agaricomycetes</taxon>
        <taxon>Agaricomycetidae</taxon>
        <taxon>Agaricales</taxon>
        <taxon>Marasmiineae</taxon>
        <taxon>Omphalotaceae</taxon>
        <taxon>Gymnopus</taxon>
    </lineage>
</organism>
<name>A0A6A4HW88_9AGAR</name>
<dbReference type="AlphaFoldDB" id="A0A6A4HW88"/>
<proteinExistence type="predicted"/>
<dbReference type="EMBL" id="ML769452">
    <property type="protein sequence ID" value="KAE9400855.1"/>
    <property type="molecule type" value="Genomic_DNA"/>
</dbReference>
<evidence type="ECO:0000256" key="1">
    <source>
        <dbReference type="SAM" id="MobiDB-lite"/>
    </source>
</evidence>
<sequence length="172" mass="19060">MNAAPAELANSIALWGVQKAYPGPEEVPPDAQPLELVRFSDFGLSGDAIPVECRDREYLGVVKRCKDVERQLEVTFALTSPSAAPFKPEGYRAHIPLVIFSIMPRSEEYSPHEQSLSLSGTFCLEEPREEVIAKGSNLKLMWSRSLTKSRPHQSVKLQVSSSQTTSKMVKIS</sequence>
<evidence type="ECO:0000313" key="3">
    <source>
        <dbReference type="Proteomes" id="UP000799118"/>
    </source>
</evidence>
<feature type="region of interest" description="Disordered" evidence="1">
    <location>
        <begin position="153"/>
        <end position="172"/>
    </location>
</feature>
<reference evidence="2" key="1">
    <citation type="journal article" date="2019" name="Environ. Microbiol.">
        <title>Fungal ecological strategies reflected in gene transcription - a case study of two litter decomposers.</title>
        <authorList>
            <person name="Barbi F."/>
            <person name="Kohler A."/>
            <person name="Barry K."/>
            <person name="Baskaran P."/>
            <person name="Daum C."/>
            <person name="Fauchery L."/>
            <person name="Ihrmark K."/>
            <person name="Kuo A."/>
            <person name="LaButti K."/>
            <person name="Lipzen A."/>
            <person name="Morin E."/>
            <person name="Grigoriev I.V."/>
            <person name="Henrissat B."/>
            <person name="Lindahl B."/>
            <person name="Martin F."/>
        </authorList>
    </citation>
    <scope>NUCLEOTIDE SEQUENCE</scope>
    <source>
        <strain evidence="2">JB14</strain>
    </source>
</reference>
<dbReference type="Proteomes" id="UP000799118">
    <property type="component" value="Unassembled WGS sequence"/>
</dbReference>
<gene>
    <name evidence="2" type="ORF">BT96DRAFT_919156</name>
</gene>
<feature type="compositionally biased region" description="Polar residues" evidence="1">
    <location>
        <begin position="155"/>
        <end position="172"/>
    </location>
</feature>
<protein>
    <submittedName>
        <fullName evidence="2">Uncharacterized protein</fullName>
    </submittedName>
</protein>
<evidence type="ECO:0000313" key="2">
    <source>
        <dbReference type="EMBL" id="KAE9400855.1"/>
    </source>
</evidence>
<accession>A0A6A4HW88</accession>